<organism evidence="1 2">
    <name type="scientific">Streptomyces bambusae</name>
    <dbReference type="NCBI Taxonomy" id="1550616"/>
    <lineage>
        <taxon>Bacteria</taxon>
        <taxon>Bacillati</taxon>
        <taxon>Actinomycetota</taxon>
        <taxon>Actinomycetes</taxon>
        <taxon>Kitasatosporales</taxon>
        <taxon>Streptomycetaceae</taxon>
        <taxon>Streptomyces</taxon>
    </lineage>
</organism>
<evidence type="ECO:0000313" key="2">
    <source>
        <dbReference type="Proteomes" id="UP000812013"/>
    </source>
</evidence>
<accession>A0ABS6Z8H9</accession>
<dbReference type="Proteomes" id="UP000812013">
    <property type="component" value="Unassembled WGS sequence"/>
</dbReference>
<sequence length="144" mass="16007">MTTAEHLETIDRLRTRDFPDVRGRSEVGVSGPGYHLAELGGSRWYGDEDAAGRVAAEDQASAEYAALILRLTERWGEPDVFWLAGLRARSIGEELPQPWQEVCGATDHVHLWQIEGRWIAVYVGQWGADHSPQLTAMVTVVDPP</sequence>
<name>A0ABS6Z8H9_9ACTN</name>
<gene>
    <name evidence="1" type="ORF">GPJ59_19845</name>
</gene>
<comment type="caution">
    <text evidence="1">The sequence shown here is derived from an EMBL/GenBank/DDBJ whole genome shotgun (WGS) entry which is preliminary data.</text>
</comment>
<protein>
    <submittedName>
        <fullName evidence="1">Uncharacterized protein</fullName>
    </submittedName>
</protein>
<dbReference type="EMBL" id="WTFF01000139">
    <property type="protein sequence ID" value="MBW5484072.1"/>
    <property type="molecule type" value="Genomic_DNA"/>
</dbReference>
<keyword evidence="2" id="KW-1185">Reference proteome</keyword>
<dbReference type="RefSeq" id="WP_219668556.1">
    <property type="nucleotide sequence ID" value="NZ_WTFF01000139.1"/>
</dbReference>
<evidence type="ECO:0000313" key="1">
    <source>
        <dbReference type="EMBL" id="MBW5484072.1"/>
    </source>
</evidence>
<reference evidence="1 2" key="1">
    <citation type="submission" date="2019-12" db="EMBL/GenBank/DDBJ databases">
        <title>Genome sequence of Streptomyces bambusae.</title>
        <authorList>
            <person name="Bansal K."/>
            <person name="Choksket S."/>
            <person name="Korpole S."/>
            <person name="Patil P.B."/>
        </authorList>
    </citation>
    <scope>NUCLEOTIDE SEQUENCE [LARGE SCALE GENOMIC DNA]</scope>
    <source>
        <strain evidence="1 2">SK60</strain>
    </source>
</reference>
<proteinExistence type="predicted"/>